<feature type="region of interest" description="Disordered" evidence="1">
    <location>
        <begin position="199"/>
        <end position="240"/>
    </location>
</feature>
<comment type="caution">
    <text evidence="2">The sequence shown here is derived from an EMBL/GenBank/DDBJ whole genome shotgun (WGS) entry which is preliminary data.</text>
</comment>
<feature type="region of interest" description="Disordered" evidence="1">
    <location>
        <begin position="418"/>
        <end position="453"/>
    </location>
</feature>
<evidence type="ECO:0000256" key="1">
    <source>
        <dbReference type="SAM" id="MobiDB-lite"/>
    </source>
</evidence>
<dbReference type="AlphaFoldDB" id="A0A8J2HXM3"/>
<feature type="compositionally biased region" description="Polar residues" evidence="1">
    <location>
        <begin position="418"/>
        <end position="427"/>
    </location>
</feature>
<dbReference type="OrthoDB" id="3684774at2759"/>
<feature type="compositionally biased region" description="Polar residues" evidence="1">
    <location>
        <begin position="199"/>
        <end position="211"/>
    </location>
</feature>
<dbReference type="GeneID" id="67015594"/>
<feature type="compositionally biased region" description="Polar residues" evidence="1">
    <location>
        <begin position="53"/>
        <end position="69"/>
    </location>
</feature>
<sequence length="784" mass="85102">MAAPAHLQGVNNRSDVTSTPSPVHTHGPELQILLAIEPKSSMGTSRKADTPTHSKTLHQRSTSQSTADGTSKIMGEVNSKDTSAAFPPLPSQTPECMTAADTREEPTTTTAASPSVATETYTRSISSIVTSSINNADTNESPEAGITEDHTRPIRHSPPISPGAGADAITWWESGRNASYDSITSDTLLASSRSVSGNAFSQRSLSPTESPTLGPALPPAASDDPDGGQDNVPSGSLVTSEESSRSEIVYVMAPKTFEPFPRSVYFRPYRRPIPLDRIEKSKEVPIMNKESRLPILNRHWHSSAVTRRTLKTFWISARQWTPAANAQAQAEATARVTTRATATATDGVHDAPALRKWPPPEKSCIEGFKRGFSQYHIRKNHIDPPPGLCQQVLDAAFETWLHSSNNDDRWVREYKAWETSQGDSGQPVQPLRVPNRSDQQPPASWEDDMQRLPPRRTARQILLSAITCSIGKSITVNLRGGAGTSDPMDSEPLEEDEPANALGGSPIHSPENNPLAEDIPNESGDHTRNDALLGSTPPSISDSWIPDNDYGTFVYRPGPPRSHHSALSGYTTDLSRAASSAFREQNERAEEGEEATAATLQGAATALGQPSNGSGIPTPGNEGDVPSRRRFSFETQPSSGSRSGRVSSNTDNVIAWIPPSPSPRSRRTSSNLDDATGSSGKRTNSDVDEIMGEDDPLINPRPASVPSTNNVPTGVPPLSIAYNEIANIQPAIPSTRLRRRDVLRHAARREQLRERIRGHLLRAFRNMLVMGSNERKLIRKKKKE</sequence>
<feature type="compositionally biased region" description="Polar residues" evidence="1">
    <location>
        <begin position="231"/>
        <end position="240"/>
    </location>
</feature>
<feature type="compositionally biased region" description="Low complexity" evidence="1">
    <location>
        <begin position="107"/>
        <end position="133"/>
    </location>
</feature>
<evidence type="ECO:0000313" key="3">
    <source>
        <dbReference type="Proteomes" id="UP000676310"/>
    </source>
</evidence>
<feature type="compositionally biased region" description="Acidic residues" evidence="1">
    <location>
        <begin position="488"/>
        <end position="498"/>
    </location>
</feature>
<feature type="region of interest" description="Disordered" evidence="1">
    <location>
        <begin position="1"/>
        <end position="168"/>
    </location>
</feature>
<feature type="compositionally biased region" description="Polar residues" evidence="1">
    <location>
        <begin position="9"/>
        <end position="22"/>
    </location>
</feature>
<dbReference type="EMBL" id="CAJRGZ010000017">
    <property type="protein sequence ID" value="CAG5156088.1"/>
    <property type="molecule type" value="Genomic_DNA"/>
</dbReference>
<feature type="region of interest" description="Disordered" evidence="1">
    <location>
        <begin position="476"/>
        <end position="545"/>
    </location>
</feature>
<feature type="compositionally biased region" description="Acidic residues" evidence="1">
    <location>
        <begin position="686"/>
        <end position="696"/>
    </location>
</feature>
<feature type="region of interest" description="Disordered" evidence="1">
    <location>
        <begin position="578"/>
        <end position="711"/>
    </location>
</feature>
<gene>
    <name evidence="2" type="ORF">ALTATR162_LOCUS3979</name>
</gene>
<keyword evidence="3" id="KW-1185">Reference proteome</keyword>
<organism evidence="2 3">
    <name type="scientific">Alternaria atra</name>
    <dbReference type="NCBI Taxonomy" id="119953"/>
    <lineage>
        <taxon>Eukaryota</taxon>
        <taxon>Fungi</taxon>
        <taxon>Dikarya</taxon>
        <taxon>Ascomycota</taxon>
        <taxon>Pezizomycotina</taxon>
        <taxon>Dothideomycetes</taxon>
        <taxon>Pleosporomycetidae</taxon>
        <taxon>Pleosporales</taxon>
        <taxon>Pleosporineae</taxon>
        <taxon>Pleosporaceae</taxon>
        <taxon>Alternaria</taxon>
        <taxon>Alternaria sect. Ulocladioides</taxon>
    </lineage>
</organism>
<feature type="compositionally biased region" description="Polar residues" evidence="1">
    <location>
        <begin position="671"/>
        <end position="682"/>
    </location>
</feature>
<evidence type="ECO:0000313" key="2">
    <source>
        <dbReference type="EMBL" id="CAG5156088.1"/>
    </source>
</evidence>
<feature type="compositionally biased region" description="Low complexity" evidence="1">
    <location>
        <begin position="638"/>
        <end position="648"/>
    </location>
</feature>
<accession>A0A8J2HXM3</accession>
<proteinExistence type="predicted"/>
<protein>
    <submittedName>
        <fullName evidence="2">Uncharacterized protein</fullName>
    </submittedName>
</protein>
<name>A0A8J2HXM3_9PLEO</name>
<dbReference type="RefSeq" id="XP_043167524.1">
    <property type="nucleotide sequence ID" value="XM_043311589.1"/>
</dbReference>
<feature type="compositionally biased region" description="Low complexity" evidence="1">
    <location>
        <begin position="595"/>
        <end position="609"/>
    </location>
</feature>
<dbReference type="Proteomes" id="UP000676310">
    <property type="component" value="Unassembled WGS sequence"/>
</dbReference>
<feature type="compositionally biased region" description="Low complexity" evidence="1">
    <location>
        <begin position="213"/>
        <end position="222"/>
    </location>
</feature>
<reference evidence="2" key="1">
    <citation type="submission" date="2021-05" db="EMBL/GenBank/DDBJ databases">
        <authorList>
            <person name="Stam R."/>
        </authorList>
    </citation>
    <scope>NUCLEOTIDE SEQUENCE</scope>
    <source>
        <strain evidence="2">CS162</strain>
    </source>
</reference>